<dbReference type="GO" id="GO:0030288">
    <property type="term" value="C:outer membrane-bounded periplasmic space"/>
    <property type="evidence" value="ECO:0007669"/>
    <property type="project" value="TreeGrafter"/>
</dbReference>
<keyword evidence="1" id="KW-0732">Signal</keyword>
<evidence type="ECO:0000256" key="1">
    <source>
        <dbReference type="ARBA" id="ARBA00022729"/>
    </source>
</evidence>
<accession>A0A9W6I925</accession>
<dbReference type="RefSeq" id="WP_271221455.1">
    <property type="nucleotide sequence ID" value="NZ_BAAAVD010000038.1"/>
</dbReference>
<name>A0A9W6I925_9ACTN</name>
<sequence length="382" mass="39710">MASRFTQGRPQIITAVSSGMSRRNFLALTAGVGGTLVLGACGDGGGAAGGAGGSGGGELSVLHFEGAGQEVVPEKVLAAFRTAHPDLKIKTLIGGSRYPEVISAYKASGTALTNTGLFTAQAMAQGAGIDMFRPLTGADVPRAGSADQAYRHFGDAGVPFNTNLVGLVHRTDLADPPTSWLDLLNPAYRGKVGLYDAPQGILIGGLWAVNKALGGDPETLDEGFKAFAEAAKAGQFSTVYNSNQTQFDALSRGNAVLGVSILAAQSNWAAQGAKIGYVVPKEGQLAIPLYLAVVKGGGAEQEKLAIELVNELLKPENVGAYNDNTFAGAVYPDLPAAKDKPEVSALSAEAMANVLQVDWKRFAAVEPKLVERWNRDVKGNLR</sequence>
<dbReference type="InterPro" id="IPR006311">
    <property type="entry name" value="TAT_signal"/>
</dbReference>
<proteinExistence type="predicted"/>
<dbReference type="Pfam" id="PF13416">
    <property type="entry name" value="SBP_bac_8"/>
    <property type="match status" value="1"/>
</dbReference>
<evidence type="ECO:0000313" key="2">
    <source>
        <dbReference type="EMBL" id="GLK13160.1"/>
    </source>
</evidence>
<evidence type="ECO:0008006" key="4">
    <source>
        <dbReference type="Google" id="ProtNLM"/>
    </source>
</evidence>
<dbReference type="GO" id="GO:0030976">
    <property type="term" value="F:thiamine pyrophosphate binding"/>
    <property type="evidence" value="ECO:0007669"/>
    <property type="project" value="TreeGrafter"/>
</dbReference>
<protein>
    <recommendedName>
        <fullName evidence="4">ABC transporter substrate-binding protein</fullName>
    </recommendedName>
</protein>
<organism evidence="2 3">
    <name type="scientific">Streptosporangium carneum</name>
    <dbReference type="NCBI Taxonomy" id="47481"/>
    <lineage>
        <taxon>Bacteria</taxon>
        <taxon>Bacillati</taxon>
        <taxon>Actinomycetota</taxon>
        <taxon>Actinomycetes</taxon>
        <taxon>Streptosporangiales</taxon>
        <taxon>Streptosporangiaceae</taxon>
        <taxon>Streptosporangium</taxon>
    </lineage>
</organism>
<dbReference type="Proteomes" id="UP001143474">
    <property type="component" value="Unassembled WGS sequence"/>
</dbReference>
<dbReference type="PROSITE" id="PS51318">
    <property type="entry name" value="TAT"/>
    <property type="match status" value="1"/>
</dbReference>
<dbReference type="GO" id="GO:0030975">
    <property type="term" value="F:thiamine binding"/>
    <property type="evidence" value="ECO:0007669"/>
    <property type="project" value="TreeGrafter"/>
</dbReference>
<dbReference type="InterPro" id="IPR006059">
    <property type="entry name" value="SBP"/>
</dbReference>
<dbReference type="SUPFAM" id="SSF53850">
    <property type="entry name" value="Periplasmic binding protein-like II"/>
    <property type="match status" value="1"/>
</dbReference>
<dbReference type="GO" id="GO:0015888">
    <property type="term" value="P:thiamine transport"/>
    <property type="evidence" value="ECO:0007669"/>
    <property type="project" value="TreeGrafter"/>
</dbReference>
<evidence type="ECO:0000313" key="3">
    <source>
        <dbReference type="Proteomes" id="UP001143474"/>
    </source>
</evidence>
<gene>
    <name evidence="2" type="ORF">GCM10017600_65710</name>
</gene>
<dbReference type="Gene3D" id="3.40.190.10">
    <property type="entry name" value="Periplasmic binding protein-like II"/>
    <property type="match status" value="2"/>
</dbReference>
<keyword evidence="3" id="KW-1185">Reference proteome</keyword>
<dbReference type="PANTHER" id="PTHR30006">
    <property type="entry name" value="THIAMINE-BINDING PERIPLASMIC PROTEIN-RELATED"/>
    <property type="match status" value="1"/>
</dbReference>
<reference evidence="2" key="1">
    <citation type="journal article" date="2014" name="Int. J. Syst. Evol. Microbiol.">
        <title>Complete genome sequence of Corynebacterium casei LMG S-19264T (=DSM 44701T), isolated from a smear-ripened cheese.</title>
        <authorList>
            <consortium name="US DOE Joint Genome Institute (JGI-PGF)"/>
            <person name="Walter F."/>
            <person name="Albersmeier A."/>
            <person name="Kalinowski J."/>
            <person name="Ruckert C."/>
        </authorList>
    </citation>
    <scope>NUCLEOTIDE SEQUENCE</scope>
    <source>
        <strain evidence="2">VKM Ac-2007</strain>
    </source>
</reference>
<reference evidence="2" key="2">
    <citation type="submission" date="2023-01" db="EMBL/GenBank/DDBJ databases">
        <authorList>
            <person name="Sun Q."/>
            <person name="Evtushenko L."/>
        </authorList>
    </citation>
    <scope>NUCLEOTIDE SEQUENCE</scope>
    <source>
        <strain evidence="2">VKM Ac-2007</strain>
    </source>
</reference>
<dbReference type="PANTHER" id="PTHR30006:SF2">
    <property type="entry name" value="ABC TRANSPORTER SUBSTRATE-BINDING PROTEIN"/>
    <property type="match status" value="1"/>
</dbReference>
<dbReference type="AlphaFoldDB" id="A0A9W6I925"/>
<dbReference type="EMBL" id="BSEV01000020">
    <property type="protein sequence ID" value="GLK13160.1"/>
    <property type="molecule type" value="Genomic_DNA"/>
</dbReference>
<comment type="caution">
    <text evidence="2">The sequence shown here is derived from an EMBL/GenBank/DDBJ whole genome shotgun (WGS) entry which is preliminary data.</text>
</comment>